<proteinExistence type="predicted"/>
<evidence type="ECO:0000313" key="1">
    <source>
        <dbReference type="EMBL" id="SUZ78950.1"/>
    </source>
</evidence>
<reference evidence="1" key="1">
    <citation type="submission" date="2018-05" db="EMBL/GenBank/DDBJ databases">
        <authorList>
            <person name="Lanie J.A."/>
            <person name="Ng W.-L."/>
            <person name="Kazmierczak K.M."/>
            <person name="Andrzejewski T.M."/>
            <person name="Davidsen T.M."/>
            <person name="Wayne K.J."/>
            <person name="Tettelin H."/>
            <person name="Glass J.I."/>
            <person name="Rusch D."/>
            <person name="Podicherti R."/>
            <person name="Tsui H.-C.T."/>
            <person name="Winkler M.E."/>
        </authorList>
    </citation>
    <scope>NUCLEOTIDE SEQUENCE</scope>
</reference>
<gene>
    <name evidence="1" type="ORF">METZ01_LOCUS31804</name>
</gene>
<sequence length="24" mass="2512">MRIILTGSPPASLIVRSARSMSAP</sequence>
<organism evidence="1">
    <name type="scientific">marine metagenome</name>
    <dbReference type="NCBI Taxonomy" id="408172"/>
    <lineage>
        <taxon>unclassified sequences</taxon>
        <taxon>metagenomes</taxon>
        <taxon>ecological metagenomes</taxon>
    </lineage>
</organism>
<dbReference type="AlphaFoldDB" id="A0A381QIZ3"/>
<protein>
    <submittedName>
        <fullName evidence="1">Uncharacterized protein</fullName>
    </submittedName>
</protein>
<name>A0A381QIZ3_9ZZZZ</name>
<dbReference type="EMBL" id="UINC01001372">
    <property type="protein sequence ID" value="SUZ78950.1"/>
    <property type="molecule type" value="Genomic_DNA"/>
</dbReference>
<accession>A0A381QIZ3</accession>